<comment type="caution">
    <text evidence="1">Lacks conserved residue(s) required for the propagation of feature annotation.</text>
</comment>
<keyword evidence="3" id="KW-1133">Transmembrane helix</keyword>
<keyword evidence="3" id="KW-0472">Membrane</keyword>
<keyword evidence="3" id="KW-0812">Transmembrane</keyword>
<dbReference type="PROSITE" id="PS50026">
    <property type="entry name" value="EGF_3"/>
    <property type="match status" value="1"/>
</dbReference>
<evidence type="ECO:0000256" key="2">
    <source>
        <dbReference type="SAM" id="MobiDB-lite"/>
    </source>
</evidence>
<evidence type="ECO:0000256" key="1">
    <source>
        <dbReference type="PROSITE-ProRule" id="PRU00076"/>
    </source>
</evidence>
<keyword evidence="1" id="KW-0245">EGF-like domain</keyword>
<evidence type="ECO:0000256" key="3">
    <source>
        <dbReference type="SAM" id="Phobius"/>
    </source>
</evidence>
<sequence length="470" mass="53304">MIILQIISFSTVTIIANVHNLDKSNSTAKSTKIDYNSLWLPRPFRIICCLGGYPIPENPQIIRNWTHEESDYINDERYGEHIISSSAGSRTRGTAKEKGTDSKCRMYHGSYFLSASAIFTFDDFSGIGVTCKCPEVPPHEYLDRSCRRLKPCINNGHRSFSSNSECICPEPYFGEQCEKYCDQGQRMRDANGRDYCACTPFYQGEECRNIVCLNGGTEIRRQCLCPPNFLGYHCEIDANRTSVMLQFHGYREQNFYQDNDFLSRDVSSTLFSLVMIAILILSMYLLMKHRMQVQNRFATVRREALVRSGIEITARRGNVIVPEDPRILSFRSVTFPNEGPPPYIINSHSGGPCQRDNLPPLPTYEDATKLPPFIRQVPSSQVEGETGTGEEEQMIRNDASSSELQINERMRETDSNDELSIVCSSTYPPEPRHLSETTTSVSDRVSVSMHVFTTDNSSVFSKKLLARKSI</sequence>
<dbReference type="PANTHER" id="PTHR24044">
    <property type="entry name" value="NOTCH LIGAND FAMILY MEMBER"/>
    <property type="match status" value="1"/>
</dbReference>
<dbReference type="InterPro" id="IPR000742">
    <property type="entry name" value="EGF"/>
</dbReference>
<dbReference type="EMBL" id="KZ269991">
    <property type="protein sequence ID" value="OZC09829.1"/>
    <property type="molecule type" value="Genomic_DNA"/>
</dbReference>
<name>A0A238BX43_9BILA</name>
<accession>A0A238BX43</accession>
<feature type="disulfide bond" evidence="1">
    <location>
        <begin position="168"/>
        <end position="177"/>
    </location>
</feature>
<feature type="region of interest" description="Disordered" evidence="2">
    <location>
        <begin position="379"/>
        <end position="404"/>
    </location>
</feature>
<dbReference type="InterPro" id="IPR050906">
    <property type="entry name" value="Notch_signaling"/>
</dbReference>
<dbReference type="GO" id="GO:0005112">
    <property type="term" value="F:Notch binding"/>
    <property type="evidence" value="ECO:0007669"/>
    <property type="project" value="TreeGrafter"/>
</dbReference>
<feature type="domain" description="EGF-like" evidence="4">
    <location>
        <begin position="142"/>
        <end position="178"/>
    </location>
</feature>
<organism evidence="5 6">
    <name type="scientific">Onchocerca flexuosa</name>
    <dbReference type="NCBI Taxonomy" id="387005"/>
    <lineage>
        <taxon>Eukaryota</taxon>
        <taxon>Metazoa</taxon>
        <taxon>Ecdysozoa</taxon>
        <taxon>Nematoda</taxon>
        <taxon>Chromadorea</taxon>
        <taxon>Rhabditida</taxon>
        <taxon>Spirurina</taxon>
        <taxon>Spiruromorpha</taxon>
        <taxon>Filarioidea</taxon>
        <taxon>Onchocercidae</taxon>
        <taxon>Onchocerca</taxon>
    </lineage>
</organism>
<dbReference type="OrthoDB" id="10266706at2759"/>
<proteinExistence type="predicted"/>
<feature type="transmembrane region" description="Helical" evidence="3">
    <location>
        <begin position="269"/>
        <end position="287"/>
    </location>
</feature>
<dbReference type="PROSITE" id="PS00022">
    <property type="entry name" value="EGF_1"/>
    <property type="match status" value="2"/>
</dbReference>
<keyword evidence="6" id="KW-1185">Reference proteome</keyword>
<dbReference type="SMART" id="SM00181">
    <property type="entry name" value="EGF"/>
    <property type="match status" value="2"/>
</dbReference>
<dbReference type="SUPFAM" id="SSF57196">
    <property type="entry name" value="EGF/Laminin"/>
    <property type="match status" value="1"/>
</dbReference>
<dbReference type="AlphaFoldDB" id="A0A238BX43"/>
<dbReference type="Proteomes" id="UP000242913">
    <property type="component" value="Unassembled WGS sequence"/>
</dbReference>
<evidence type="ECO:0000313" key="5">
    <source>
        <dbReference type="EMBL" id="OZC09829.1"/>
    </source>
</evidence>
<evidence type="ECO:0000313" key="6">
    <source>
        <dbReference type="Proteomes" id="UP000242913"/>
    </source>
</evidence>
<reference evidence="5 6" key="1">
    <citation type="submission" date="2015-12" db="EMBL/GenBank/DDBJ databases">
        <title>Draft genome of the nematode, Onchocerca flexuosa.</title>
        <authorList>
            <person name="Mitreva M."/>
        </authorList>
    </citation>
    <scope>NUCLEOTIDE SEQUENCE [LARGE SCALE GENOMIC DNA]</scope>
    <source>
        <strain evidence="5">Red Deer</strain>
    </source>
</reference>
<gene>
    <name evidence="5" type="ORF">X798_03232</name>
</gene>
<keyword evidence="1" id="KW-1015">Disulfide bond</keyword>
<protein>
    <recommendedName>
        <fullName evidence="4">EGF-like domain-containing protein</fullName>
    </recommendedName>
</protein>
<dbReference type="Gene3D" id="2.10.25.10">
    <property type="entry name" value="Laminin"/>
    <property type="match status" value="1"/>
</dbReference>
<evidence type="ECO:0000259" key="4">
    <source>
        <dbReference type="PROSITE" id="PS50026"/>
    </source>
</evidence>
<dbReference type="PANTHER" id="PTHR24044:SF490">
    <property type="entry name" value="EGF-LIKE DOMAIN-CONTAINING PROTEIN"/>
    <property type="match status" value="1"/>
</dbReference>